<dbReference type="AlphaFoldDB" id="A0A0K8U2W1"/>
<proteinExistence type="predicted"/>
<reference evidence="1" key="1">
    <citation type="submission" date="2015-06" db="EMBL/GenBank/DDBJ databases">
        <authorList>
            <person name="Hoefler B.C."/>
            <person name="Straight P.D."/>
        </authorList>
    </citation>
    <scope>NUCLEOTIDE SEQUENCE</scope>
</reference>
<organism evidence="1">
    <name type="scientific">Bactrocera latifrons</name>
    <name type="common">Malaysian fruit fly</name>
    <name type="synonym">Chaetodacus latifrons</name>
    <dbReference type="NCBI Taxonomy" id="174628"/>
    <lineage>
        <taxon>Eukaryota</taxon>
        <taxon>Metazoa</taxon>
        <taxon>Ecdysozoa</taxon>
        <taxon>Arthropoda</taxon>
        <taxon>Hexapoda</taxon>
        <taxon>Insecta</taxon>
        <taxon>Pterygota</taxon>
        <taxon>Neoptera</taxon>
        <taxon>Endopterygota</taxon>
        <taxon>Diptera</taxon>
        <taxon>Brachycera</taxon>
        <taxon>Muscomorpha</taxon>
        <taxon>Tephritoidea</taxon>
        <taxon>Tephritidae</taxon>
        <taxon>Bactrocera</taxon>
        <taxon>Bactrocera</taxon>
    </lineage>
</organism>
<protein>
    <submittedName>
        <fullName evidence="1">Uncharacterized protein</fullName>
    </submittedName>
</protein>
<sequence>MSLWPTVLAVTNDDEALVEFGFWSSIEDFIFQLNTLFSSTCSLCNFSMIEEYARRIFEQTLCRPGFQAFHTHALLPLFFVCICASLPSSTLGMCPTPLELWAIATSRGKLSALSPLRHDSPHRTSLRPFHKPMVSLEAAEVQMSALRV</sequence>
<dbReference type="EMBL" id="GDHF01031220">
    <property type="protein sequence ID" value="JAI21094.1"/>
    <property type="molecule type" value="Transcribed_RNA"/>
</dbReference>
<name>A0A0K8U2W1_BACLA</name>
<evidence type="ECO:0000313" key="1">
    <source>
        <dbReference type="EMBL" id="JAI21094.1"/>
    </source>
</evidence>
<gene>
    <name evidence="1" type="ORF">c3_g4_i1</name>
</gene>
<accession>A0A0K8U2W1</accession>